<dbReference type="EMBL" id="CAJNNV010031327">
    <property type="protein sequence ID" value="CAE8635632.1"/>
    <property type="molecule type" value="Genomic_DNA"/>
</dbReference>
<evidence type="ECO:0000256" key="1">
    <source>
        <dbReference type="SAM" id="MobiDB-lite"/>
    </source>
</evidence>
<evidence type="ECO:0000313" key="3">
    <source>
        <dbReference type="Proteomes" id="UP000654075"/>
    </source>
</evidence>
<dbReference type="AlphaFoldDB" id="A0A813HBR3"/>
<protein>
    <submittedName>
        <fullName evidence="2">Uncharacterized protein</fullName>
    </submittedName>
</protein>
<dbReference type="OrthoDB" id="416263at2759"/>
<evidence type="ECO:0000313" key="2">
    <source>
        <dbReference type="EMBL" id="CAE8635632.1"/>
    </source>
</evidence>
<comment type="caution">
    <text evidence="2">The sequence shown here is derived from an EMBL/GenBank/DDBJ whole genome shotgun (WGS) entry which is preliminary data.</text>
</comment>
<proteinExistence type="predicted"/>
<keyword evidence="3" id="KW-1185">Reference proteome</keyword>
<dbReference type="Proteomes" id="UP000654075">
    <property type="component" value="Unassembled WGS sequence"/>
</dbReference>
<sequence length="349" mass="37035">MSSRTVGKTAAHGQGTACNLASSNLASSCSSSSGAHPDGCGPVEAGEGGGELALVEGVAAVIAAMAGEVRFANESEDAFALLRRGCRHCASRGAAAIGQAALRQVPPEQQVVVVDFLARISSRRGTVRRVQELAVILAGSSSSWQKLLSASPLGGPQGLLPPQELQQAACLGARPGSDSLNGASRAPVPPPGHEARIFLRERRSQRFLSVIYFENSDLCAMTERAASLFVCHWLGRGRLSSSSSSRAEDEQSADETTRPPLGAESPELGFEHEGLPAFRCLLGARRHWGQWQPCCSGQNFGKRECFRWGVDATLQHSQSGLWLFVDPTEHSSLTLHPVEKSSWEVLAAV</sequence>
<organism evidence="2 3">
    <name type="scientific">Polarella glacialis</name>
    <name type="common">Dinoflagellate</name>
    <dbReference type="NCBI Taxonomy" id="89957"/>
    <lineage>
        <taxon>Eukaryota</taxon>
        <taxon>Sar</taxon>
        <taxon>Alveolata</taxon>
        <taxon>Dinophyceae</taxon>
        <taxon>Suessiales</taxon>
        <taxon>Suessiaceae</taxon>
        <taxon>Polarella</taxon>
    </lineage>
</organism>
<reference evidence="2" key="1">
    <citation type="submission" date="2021-02" db="EMBL/GenBank/DDBJ databases">
        <authorList>
            <person name="Dougan E. K."/>
            <person name="Rhodes N."/>
            <person name="Thang M."/>
            <person name="Chan C."/>
        </authorList>
    </citation>
    <scope>NUCLEOTIDE SEQUENCE</scope>
</reference>
<name>A0A813HBR3_POLGL</name>
<dbReference type="PROSITE" id="PS51257">
    <property type="entry name" value="PROKAR_LIPOPROTEIN"/>
    <property type="match status" value="1"/>
</dbReference>
<accession>A0A813HBR3</accession>
<feature type="region of interest" description="Disordered" evidence="1">
    <location>
        <begin position="239"/>
        <end position="267"/>
    </location>
</feature>
<gene>
    <name evidence="2" type="ORF">PGLA1383_LOCUS51226</name>
</gene>